<dbReference type="Gene3D" id="3.40.50.12660">
    <property type="match status" value="1"/>
</dbReference>
<dbReference type="EMBL" id="SFCI01001458">
    <property type="protein sequence ID" value="TFY75721.1"/>
    <property type="molecule type" value="Genomic_DNA"/>
</dbReference>
<proteinExistence type="predicted"/>
<gene>
    <name evidence="1" type="ORF">EWM64_g8291</name>
</gene>
<keyword evidence="2" id="KW-1185">Reference proteome</keyword>
<protein>
    <submittedName>
        <fullName evidence="1">Uncharacterized protein</fullName>
    </submittedName>
</protein>
<dbReference type="AlphaFoldDB" id="A0A4Y9ZPH0"/>
<organism evidence="1 2">
    <name type="scientific">Hericium alpestre</name>
    <dbReference type="NCBI Taxonomy" id="135208"/>
    <lineage>
        <taxon>Eukaryota</taxon>
        <taxon>Fungi</taxon>
        <taxon>Dikarya</taxon>
        <taxon>Basidiomycota</taxon>
        <taxon>Agaricomycotina</taxon>
        <taxon>Agaricomycetes</taxon>
        <taxon>Russulales</taxon>
        <taxon>Hericiaceae</taxon>
        <taxon>Hericium</taxon>
    </lineage>
</organism>
<accession>A0A4Y9ZPH0</accession>
<name>A0A4Y9ZPH0_9AGAM</name>
<comment type="caution">
    <text evidence="1">The sequence shown here is derived from an EMBL/GenBank/DDBJ whole genome shotgun (WGS) entry which is preliminary data.</text>
</comment>
<evidence type="ECO:0000313" key="1">
    <source>
        <dbReference type="EMBL" id="TFY75721.1"/>
    </source>
</evidence>
<dbReference type="Proteomes" id="UP000298061">
    <property type="component" value="Unassembled WGS sequence"/>
</dbReference>
<dbReference type="OrthoDB" id="3223806at2759"/>
<evidence type="ECO:0000313" key="2">
    <source>
        <dbReference type="Proteomes" id="UP000298061"/>
    </source>
</evidence>
<sequence length="65" mass="7632">MLTSPQAIFDSCHSGTLLDLPHHHCNQIYVPWLSTGRRRTRTMQYQITRRFARSTSHPRPTRPTN</sequence>
<reference evidence="1 2" key="1">
    <citation type="submission" date="2019-02" db="EMBL/GenBank/DDBJ databases">
        <title>Genome sequencing of the rare red list fungi Hericium alpestre (H. flagellum).</title>
        <authorList>
            <person name="Buettner E."/>
            <person name="Kellner H."/>
        </authorList>
    </citation>
    <scope>NUCLEOTIDE SEQUENCE [LARGE SCALE GENOMIC DNA]</scope>
    <source>
        <strain evidence="1 2">DSM 108284</strain>
    </source>
</reference>